<dbReference type="AlphaFoldDB" id="A0A967EXA4"/>
<keyword evidence="1" id="KW-1003">Cell membrane</keyword>
<dbReference type="GO" id="GO:0022857">
    <property type="term" value="F:transmembrane transporter activity"/>
    <property type="evidence" value="ECO:0007669"/>
    <property type="project" value="UniProtKB-UniRule"/>
</dbReference>
<keyword evidence="1" id="KW-0997">Cell inner membrane</keyword>
<feature type="transmembrane region" description="Helical" evidence="2">
    <location>
        <begin position="305"/>
        <end position="323"/>
    </location>
</feature>
<feature type="transmembrane region" description="Helical" evidence="2">
    <location>
        <begin position="343"/>
        <end position="361"/>
    </location>
</feature>
<reference evidence="4" key="1">
    <citation type="submission" date="2020-03" db="EMBL/GenBank/DDBJ databases">
        <title>Genome of Pelagibius litoralis DSM 21314T.</title>
        <authorList>
            <person name="Wang G."/>
        </authorList>
    </citation>
    <scope>NUCLEOTIDE SEQUENCE</scope>
    <source>
        <strain evidence="4">DSM 21314</strain>
    </source>
</reference>
<dbReference type="EMBL" id="JAAQPH010000005">
    <property type="protein sequence ID" value="NIA68525.1"/>
    <property type="molecule type" value="Genomic_DNA"/>
</dbReference>
<sequence length="631" mass="67073">MAVEVSGQRKLSGAHYQVLRYLTLIVIFYHLYTVQFGQPQVLMFRSLHVAMYTSLAFIAYGVLKSATQDRVPWYDYLLSALAFAPAVFMFLDYERVSTRYPYVEPLTTLDWVVGLIAIVLAAEACRRALGLTLTLMLLFFVGHALFGPYFPSVMNQPAIGPERLIDHTFMTTAGLYGSLTGLSATYVLMFVLFGAILDCAQGGKFFMNVSALLAGRLKGGSGKVAVFASGLFGSISGSAVANVYATGSFTIPLMIRTGFRPRFAAAIEAIASSSGQLVPPIMGSAAFLIADFTGVAYFEVVKAAAIPAFLYLFAVYMMVHFEASKNQIPAMSDDIIAGAKADFFKYVHLGLPLVVIVYLLIDGRSPYNAAYWGIISTLVLAQVFPATRMTVAGVLNAFETGGRIIVPIAMSLFVAAMIISTIELTGLGLRFTALLLSVTGGDLTITLILVMLSCIILGMGLPTAAAYIIVAIFAAPALIKLGISPLSAHLFVFYYAIVSAITPPIAVAAYAAGSIAGDKNLQAVGFTAMRLGVAVYLVPFIFIATPALLLEGSWPEIAQGIVTASVGIIALAAAAQGFLTRSANPALRLLLAVSAVCLLVGGDLTDLIGFALFGLIWGFQIVSKAARKPVT</sequence>
<feature type="transmembrane region" description="Helical" evidence="2">
    <location>
        <begin position="129"/>
        <end position="150"/>
    </location>
</feature>
<comment type="subcellular location">
    <subcellularLocation>
        <location evidence="1">Cell inner membrane</location>
        <topology evidence="1">Multi-pass membrane protein</topology>
    </subcellularLocation>
</comment>
<dbReference type="InterPro" id="IPR011853">
    <property type="entry name" value="TRAP_DctM-Dct_fused"/>
</dbReference>
<comment type="function">
    <text evidence="1">Part of the tripartite ATP-independent periplasmic (TRAP) transport system.</text>
</comment>
<dbReference type="Proteomes" id="UP000761264">
    <property type="component" value="Unassembled WGS sequence"/>
</dbReference>
<evidence type="ECO:0000256" key="2">
    <source>
        <dbReference type="SAM" id="Phobius"/>
    </source>
</evidence>
<keyword evidence="2" id="KW-0472">Membrane</keyword>
<dbReference type="InterPro" id="IPR010656">
    <property type="entry name" value="DctM"/>
</dbReference>
<protein>
    <submittedName>
        <fullName evidence="4">TRAP transporter fused permease subunit</fullName>
    </submittedName>
</protein>
<feature type="transmembrane region" description="Helical" evidence="2">
    <location>
        <begin position="224"/>
        <end position="245"/>
    </location>
</feature>
<organism evidence="4 5">
    <name type="scientific">Pelagibius litoralis</name>
    <dbReference type="NCBI Taxonomy" id="374515"/>
    <lineage>
        <taxon>Bacteria</taxon>
        <taxon>Pseudomonadati</taxon>
        <taxon>Pseudomonadota</taxon>
        <taxon>Alphaproteobacteria</taxon>
        <taxon>Rhodospirillales</taxon>
        <taxon>Rhodovibrionaceae</taxon>
        <taxon>Pelagibius</taxon>
    </lineage>
</organism>
<feature type="transmembrane region" description="Helical" evidence="2">
    <location>
        <begin position="103"/>
        <end position="122"/>
    </location>
</feature>
<evidence type="ECO:0000256" key="1">
    <source>
        <dbReference type="RuleBase" id="RU369079"/>
    </source>
</evidence>
<dbReference type="RefSeq" id="WP_167223218.1">
    <property type="nucleotide sequence ID" value="NZ_JAAQPH010000005.1"/>
</dbReference>
<feature type="transmembrane region" description="Helical" evidence="2">
    <location>
        <begin position="42"/>
        <end position="61"/>
    </location>
</feature>
<dbReference type="PANTHER" id="PTHR43849">
    <property type="entry name" value="BLL3936 PROTEIN"/>
    <property type="match status" value="1"/>
</dbReference>
<gene>
    <name evidence="4" type="ORF">HBA54_07960</name>
</gene>
<feature type="transmembrane region" description="Helical" evidence="2">
    <location>
        <begin position="591"/>
        <end position="619"/>
    </location>
</feature>
<dbReference type="NCBIfam" id="TIGR02123">
    <property type="entry name" value="TRAP_fused"/>
    <property type="match status" value="1"/>
</dbReference>
<dbReference type="Pfam" id="PF06808">
    <property type="entry name" value="DctM"/>
    <property type="match status" value="1"/>
</dbReference>
<evidence type="ECO:0000313" key="5">
    <source>
        <dbReference type="Proteomes" id="UP000761264"/>
    </source>
</evidence>
<dbReference type="PANTHER" id="PTHR43849:SF2">
    <property type="entry name" value="BLL3936 PROTEIN"/>
    <property type="match status" value="1"/>
</dbReference>
<proteinExistence type="predicted"/>
<keyword evidence="1" id="KW-0813">Transport</keyword>
<feature type="transmembrane region" description="Helical" evidence="2">
    <location>
        <begin position="404"/>
        <end position="422"/>
    </location>
</feature>
<keyword evidence="5" id="KW-1185">Reference proteome</keyword>
<feature type="transmembrane region" description="Helical" evidence="2">
    <location>
        <begin position="490"/>
        <end position="511"/>
    </location>
</feature>
<feature type="transmembrane region" description="Helical" evidence="2">
    <location>
        <begin position="434"/>
        <end position="458"/>
    </location>
</feature>
<dbReference type="GO" id="GO:0005886">
    <property type="term" value="C:plasma membrane"/>
    <property type="evidence" value="ECO:0007669"/>
    <property type="project" value="UniProtKB-SubCell"/>
</dbReference>
<keyword evidence="2" id="KW-0812">Transmembrane</keyword>
<feature type="transmembrane region" description="Helical" evidence="2">
    <location>
        <begin position="368"/>
        <end position="384"/>
    </location>
</feature>
<name>A0A967EXA4_9PROT</name>
<evidence type="ECO:0000259" key="3">
    <source>
        <dbReference type="Pfam" id="PF06808"/>
    </source>
</evidence>
<feature type="transmembrane region" description="Helical" evidence="2">
    <location>
        <begin position="464"/>
        <end position="483"/>
    </location>
</feature>
<accession>A0A967EXA4</accession>
<keyword evidence="2" id="KW-1133">Transmembrane helix</keyword>
<feature type="transmembrane region" description="Helical" evidence="2">
    <location>
        <begin position="531"/>
        <end position="550"/>
    </location>
</feature>
<evidence type="ECO:0000313" key="4">
    <source>
        <dbReference type="EMBL" id="NIA68525.1"/>
    </source>
</evidence>
<feature type="transmembrane region" description="Helical" evidence="2">
    <location>
        <begin position="170"/>
        <end position="197"/>
    </location>
</feature>
<feature type="domain" description="TRAP C4-dicarboxylate transport system permease DctM subunit" evidence="3">
    <location>
        <begin position="117"/>
        <end position="557"/>
    </location>
</feature>
<feature type="transmembrane region" description="Helical" evidence="2">
    <location>
        <begin position="18"/>
        <end position="36"/>
    </location>
</feature>
<feature type="transmembrane region" description="Helical" evidence="2">
    <location>
        <begin position="557"/>
        <end position="579"/>
    </location>
</feature>
<feature type="transmembrane region" description="Helical" evidence="2">
    <location>
        <begin position="73"/>
        <end position="91"/>
    </location>
</feature>
<comment type="caution">
    <text evidence="4">The sequence shown here is derived from an EMBL/GenBank/DDBJ whole genome shotgun (WGS) entry which is preliminary data.</text>
</comment>